<evidence type="ECO:0000256" key="1">
    <source>
        <dbReference type="ARBA" id="ARBA00022723"/>
    </source>
</evidence>
<dbReference type="PROSITE" id="PS00463">
    <property type="entry name" value="ZN2_CY6_FUNGAL_1"/>
    <property type="match status" value="1"/>
</dbReference>
<gene>
    <name evidence="11" type="ORF">NW762_006155</name>
</gene>
<comment type="caution">
    <text evidence="11">The sequence shown here is derived from an EMBL/GenBank/DDBJ whole genome shotgun (WGS) entry which is preliminary data.</text>
</comment>
<evidence type="ECO:0000256" key="8">
    <source>
        <dbReference type="SAM" id="MobiDB-lite"/>
    </source>
</evidence>
<dbReference type="InterPro" id="IPR036864">
    <property type="entry name" value="Zn2-C6_fun-type_DNA-bd_sf"/>
</dbReference>
<keyword evidence="5" id="KW-0804">Transcription</keyword>
<feature type="compositionally biased region" description="Acidic residues" evidence="8">
    <location>
        <begin position="135"/>
        <end position="145"/>
    </location>
</feature>
<evidence type="ECO:0000313" key="12">
    <source>
        <dbReference type="Proteomes" id="UP001152049"/>
    </source>
</evidence>
<dbReference type="InterPro" id="IPR036236">
    <property type="entry name" value="Znf_C2H2_sf"/>
</dbReference>
<sequence>MATASGRPQFNCQFCLRTFARQEHLTRHARAHTFEKPYSCARCDKSFSRQDVLQRHEATHAAGTISRKPVSSRACKECAAGRVRCSRELPCGRCQDKKLECSYPISRTRNARLKIHSTIAPMPYPISPKTRSPDDVGEAGGDDNQDGGNGTSSDRVETNTTTDNDEQALDYSMADWTSDEPASSAVSRINPAWQPCSESFAAAPPPFAAISQAEDTPSNQLIDNDSPEPVVGLSTNWLYDDWDHALWENQLGGIPHGLGSMTFALSSEAIAPEPLQSWLPNQRIPAGAHNPARLTIDLADGSSPSVVGSLPDSSTSRLAEGTFYVQNGVSRAPFRGQLLCSNSHSSTAVTEASLTESQGSTHGIPQSLDQSESVDWDDCFVSDIVYSNMVQAIHREATAHSFDTQTTSVPPLGHIRCFVRLYYRHFHPTYPFVRHSSSTWQDNNSWILLMAVSAAGAKYLGGPWSESMSQSLEVILKQRFDLNQDDDDDNTWIPGRFESSNPVDLVTLQAAILNLICRLHSGCKNRMSHALTQRLNLVEMCRRMKLLSRTSPPVVLGVEYDGDAIATWLQVQTEIRTASMIWGRVSQK</sequence>
<keyword evidence="3" id="KW-0862">Zinc</keyword>
<dbReference type="FunFam" id="3.30.160.60:FF:002343">
    <property type="entry name" value="Zinc finger protein 33A"/>
    <property type="match status" value="1"/>
</dbReference>
<organism evidence="11 12">
    <name type="scientific">Fusarium torreyae</name>
    <dbReference type="NCBI Taxonomy" id="1237075"/>
    <lineage>
        <taxon>Eukaryota</taxon>
        <taxon>Fungi</taxon>
        <taxon>Dikarya</taxon>
        <taxon>Ascomycota</taxon>
        <taxon>Pezizomycotina</taxon>
        <taxon>Sordariomycetes</taxon>
        <taxon>Hypocreomycetidae</taxon>
        <taxon>Hypocreales</taxon>
        <taxon>Nectriaceae</taxon>
        <taxon>Fusarium</taxon>
    </lineage>
</organism>
<dbReference type="GO" id="GO:0000981">
    <property type="term" value="F:DNA-binding transcription factor activity, RNA polymerase II-specific"/>
    <property type="evidence" value="ECO:0007669"/>
    <property type="project" value="InterPro"/>
</dbReference>
<dbReference type="OrthoDB" id="10018191at2759"/>
<dbReference type="PROSITE" id="PS50157">
    <property type="entry name" value="ZINC_FINGER_C2H2_2"/>
    <property type="match status" value="2"/>
</dbReference>
<dbReference type="CDD" id="cd00067">
    <property type="entry name" value="GAL4"/>
    <property type="match status" value="1"/>
</dbReference>
<reference evidence="11" key="1">
    <citation type="submission" date="2022-09" db="EMBL/GenBank/DDBJ databases">
        <title>Fusarium specimens isolated from Avocado Roots.</title>
        <authorList>
            <person name="Stajich J."/>
            <person name="Roper C."/>
            <person name="Heimlech-Rivalta G."/>
        </authorList>
    </citation>
    <scope>NUCLEOTIDE SEQUENCE</scope>
    <source>
        <strain evidence="11">CF00136</strain>
    </source>
</reference>
<proteinExistence type="predicted"/>
<keyword evidence="1" id="KW-0479">Metal-binding</keyword>
<keyword evidence="12" id="KW-1185">Reference proteome</keyword>
<feature type="region of interest" description="Disordered" evidence="8">
    <location>
        <begin position="121"/>
        <end position="167"/>
    </location>
</feature>
<accession>A0A9W8RZW5</accession>
<dbReference type="GO" id="GO:0008270">
    <property type="term" value="F:zinc ion binding"/>
    <property type="evidence" value="ECO:0007669"/>
    <property type="project" value="UniProtKB-KW"/>
</dbReference>
<dbReference type="SMART" id="SM00066">
    <property type="entry name" value="GAL4"/>
    <property type="match status" value="1"/>
</dbReference>
<evidence type="ECO:0000256" key="6">
    <source>
        <dbReference type="ARBA" id="ARBA00023242"/>
    </source>
</evidence>
<evidence type="ECO:0000256" key="5">
    <source>
        <dbReference type="ARBA" id="ARBA00023163"/>
    </source>
</evidence>
<dbReference type="AlphaFoldDB" id="A0A9W8RZW5"/>
<evidence type="ECO:0000256" key="4">
    <source>
        <dbReference type="ARBA" id="ARBA00023015"/>
    </source>
</evidence>
<dbReference type="SUPFAM" id="SSF57667">
    <property type="entry name" value="beta-beta-alpha zinc fingers"/>
    <property type="match status" value="1"/>
</dbReference>
<dbReference type="Pfam" id="PF00096">
    <property type="entry name" value="zf-C2H2"/>
    <property type="match status" value="2"/>
</dbReference>
<protein>
    <recommendedName>
        <fullName evidence="13">Transcription factor</fullName>
    </recommendedName>
</protein>
<dbReference type="InterPro" id="IPR013087">
    <property type="entry name" value="Znf_C2H2_type"/>
</dbReference>
<evidence type="ECO:0008006" key="13">
    <source>
        <dbReference type="Google" id="ProtNLM"/>
    </source>
</evidence>
<dbReference type="EMBL" id="JAOQAZ010000010">
    <property type="protein sequence ID" value="KAJ4263337.1"/>
    <property type="molecule type" value="Genomic_DNA"/>
</dbReference>
<dbReference type="CDD" id="cd12148">
    <property type="entry name" value="fungal_TF_MHR"/>
    <property type="match status" value="1"/>
</dbReference>
<keyword evidence="6" id="KW-0539">Nucleus</keyword>
<evidence type="ECO:0000256" key="7">
    <source>
        <dbReference type="PROSITE-ProRule" id="PRU00042"/>
    </source>
</evidence>
<dbReference type="PROSITE" id="PS00028">
    <property type="entry name" value="ZINC_FINGER_C2H2_1"/>
    <property type="match status" value="2"/>
</dbReference>
<name>A0A9W8RZW5_9HYPO</name>
<keyword evidence="2 7" id="KW-0863">Zinc-finger</keyword>
<feature type="domain" description="C2H2-type" evidence="10">
    <location>
        <begin position="38"/>
        <end position="65"/>
    </location>
</feature>
<dbReference type="PANTHER" id="PTHR47660">
    <property type="entry name" value="TRANSCRIPTION FACTOR WITH C2H2 AND ZN(2)-CYS(6) DNA BINDING DOMAIN (EUROFUNG)-RELATED-RELATED"/>
    <property type="match status" value="1"/>
</dbReference>
<evidence type="ECO:0000313" key="11">
    <source>
        <dbReference type="EMBL" id="KAJ4263337.1"/>
    </source>
</evidence>
<evidence type="ECO:0000259" key="10">
    <source>
        <dbReference type="PROSITE" id="PS50157"/>
    </source>
</evidence>
<dbReference type="SMART" id="SM00355">
    <property type="entry name" value="ZnF_C2H2"/>
    <property type="match status" value="2"/>
</dbReference>
<evidence type="ECO:0000256" key="3">
    <source>
        <dbReference type="ARBA" id="ARBA00022833"/>
    </source>
</evidence>
<dbReference type="Gene3D" id="3.30.160.60">
    <property type="entry name" value="Classic Zinc Finger"/>
    <property type="match status" value="2"/>
</dbReference>
<dbReference type="PANTHER" id="PTHR47660:SF2">
    <property type="entry name" value="TRANSCRIPTION FACTOR WITH C2H2 AND ZN(2)-CYS(6) DNA BINDING DOMAIN (EUROFUNG)"/>
    <property type="match status" value="1"/>
</dbReference>
<dbReference type="Proteomes" id="UP001152049">
    <property type="component" value="Unassembled WGS sequence"/>
</dbReference>
<feature type="domain" description="C2H2-type" evidence="10">
    <location>
        <begin position="10"/>
        <end position="37"/>
    </location>
</feature>
<dbReference type="SUPFAM" id="SSF57701">
    <property type="entry name" value="Zn2/Cys6 DNA-binding domain"/>
    <property type="match status" value="1"/>
</dbReference>
<dbReference type="InterPro" id="IPR001138">
    <property type="entry name" value="Zn2Cys6_DnaBD"/>
</dbReference>
<keyword evidence="4" id="KW-0805">Transcription regulation</keyword>
<evidence type="ECO:0000256" key="2">
    <source>
        <dbReference type="ARBA" id="ARBA00022771"/>
    </source>
</evidence>
<dbReference type="Gene3D" id="4.10.240.10">
    <property type="entry name" value="Zn(2)-C6 fungal-type DNA-binding domain"/>
    <property type="match status" value="1"/>
</dbReference>
<evidence type="ECO:0000259" key="9">
    <source>
        <dbReference type="PROSITE" id="PS50048"/>
    </source>
</evidence>
<dbReference type="PROSITE" id="PS50048">
    <property type="entry name" value="ZN2_CY6_FUNGAL_2"/>
    <property type="match status" value="1"/>
</dbReference>
<dbReference type="Pfam" id="PF00172">
    <property type="entry name" value="Zn_clus"/>
    <property type="match status" value="1"/>
</dbReference>
<feature type="domain" description="Zn(2)-C6 fungal-type" evidence="9">
    <location>
        <begin position="74"/>
        <end position="103"/>
    </location>
</feature>